<dbReference type="InterPro" id="IPR027417">
    <property type="entry name" value="P-loop_NTPase"/>
</dbReference>
<dbReference type="AlphaFoldDB" id="A0A835ARE7"/>
<dbReference type="PANTHER" id="PTHR24223:SF230">
    <property type="entry name" value="OS04G0209300 PROTEIN"/>
    <property type="match status" value="1"/>
</dbReference>
<evidence type="ECO:0008006" key="7">
    <source>
        <dbReference type="Google" id="ProtNLM"/>
    </source>
</evidence>
<reference evidence="5" key="1">
    <citation type="submission" date="2020-07" db="EMBL/GenBank/DDBJ databases">
        <title>Genome sequence and genetic diversity analysis of an under-domesticated orphan crop, white fonio (Digitaria exilis).</title>
        <authorList>
            <person name="Bennetzen J.L."/>
            <person name="Chen S."/>
            <person name="Ma X."/>
            <person name="Wang X."/>
            <person name="Yssel A.E.J."/>
            <person name="Chaluvadi S.R."/>
            <person name="Johnson M."/>
            <person name="Gangashetty P."/>
            <person name="Hamidou F."/>
            <person name="Sanogo M.D."/>
            <person name="Zwaenepoel A."/>
            <person name="Wallace J."/>
            <person name="Van De Peer Y."/>
            <person name="Van Deynze A."/>
        </authorList>
    </citation>
    <scope>NUCLEOTIDE SEQUENCE</scope>
    <source>
        <tissue evidence="5">Leaves</tissue>
    </source>
</reference>
<evidence type="ECO:0000256" key="4">
    <source>
        <dbReference type="SAM" id="Phobius"/>
    </source>
</evidence>
<comment type="caution">
    <text evidence="5">The sequence shown here is derived from an EMBL/GenBank/DDBJ whole genome shotgun (WGS) entry which is preliminary data.</text>
</comment>
<evidence type="ECO:0000256" key="3">
    <source>
        <dbReference type="SAM" id="MobiDB-lite"/>
    </source>
</evidence>
<feature type="transmembrane region" description="Helical" evidence="4">
    <location>
        <begin position="265"/>
        <end position="284"/>
    </location>
</feature>
<feature type="region of interest" description="Disordered" evidence="3">
    <location>
        <begin position="464"/>
        <end position="491"/>
    </location>
</feature>
<keyword evidence="6" id="KW-1185">Reference proteome</keyword>
<evidence type="ECO:0000313" key="6">
    <source>
        <dbReference type="Proteomes" id="UP000636709"/>
    </source>
</evidence>
<evidence type="ECO:0000256" key="1">
    <source>
        <dbReference type="ARBA" id="ARBA00022741"/>
    </source>
</evidence>
<keyword evidence="4" id="KW-0812">Transmembrane</keyword>
<dbReference type="GO" id="GO:0042626">
    <property type="term" value="F:ATPase-coupled transmembrane transporter activity"/>
    <property type="evidence" value="ECO:0007669"/>
    <property type="project" value="TreeGrafter"/>
</dbReference>
<dbReference type="Proteomes" id="UP000636709">
    <property type="component" value="Unassembled WGS sequence"/>
</dbReference>
<dbReference type="Gene3D" id="3.40.50.300">
    <property type="entry name" value="P-loop containing nucleotide triphosphate hydrolases"/>
    <property type="match status" value="1"/>
</dbReference>
<dbReference type="PANTHER" id="PTHR24223">
    <property type="entry name" value="ATP-BINDING CASSETTE SUB-FAMILY C"/>
    <property type="match status" value="1"/>
</dbReference>
<keyword evidence="4" id="KW-0472">Membrane</keyword>
<feature type="compositionally biased region" description="Polar residues" evidence="3">
    <location>
        <begin position="478"/>
        <end position="491"/>
    </location>
</feature>
<evidence type="ECO:0000256" key="2">
    <source>
        <dbReference type="ARBA" id="ARBA00022840"/>
    </source>
</evidence>
<dbReference type="OrthoDB" id="1929632at2759"/>
<feature type="region of interest" description="Disordered" evidence="3">
    <location>
        <begin position="155"/>
        <end position="174"/>
    </location>
</feature>
<accession>A0A835ARE7</accession>
<protein>
    <recommendedName>
        <fullName evidence="7">ABC transporter domain-containing protein</fullName>
    </recommendedName>
</protein>
<evidence type="ECO:0000313" key="5">
    <source>
        <dbReference type="EMBL" id="KAF8666095.1"/>
    </source>
</evidence>
<keyword evidence="1" id="KW-0547">Nucleotide-binding</keyword>
<keyword evidence="4" id="KW-1133">Transmembrane helix</keyword>
<proteinExistence type="predicted"/>
<gene>
    <name evidence="5" type="ORF">HU200_053805</name>
</gene>
<feature type="region of interest" description="Disordered" evidence="3">
    <location>
        <begin position="289"/>
        <end position="311"/>
    </location>
</feature>
<name>A0A835ARE7_9POAL</name>
<feature type="compositionally biased region" description="Pro residues" evidence="3">
    <location>
        <begin position="158"/>
        <end position="170"/>
    </location>
</feature>
<keyword evidence="2" id="KW-0067">ATP-binding</keyword>
<organism evidence="5 6">
    <name type="scientific">Digitaria exilis</name>
    <dbReference type="NCBI Taxonomy" id="1010633"/>
    <lineage>
        <taxon>Eukaryota</taxon>
        <taxon>Viridiplantae</taxon>
        <taxon>Streptophyta</taxon>
        <taxon>Embryophyta</taxon>
        <taxon>Tracheophyta</taxon>
        <taxon>Spermatophyta</taxon>
        <taxon>Magnoliopsida</taxon>
        <taxon>Liliopsida</taxon>
        <taxon>Poales</taxon>
        <taxon>Poaceae</taxon>
        <taxon>PACMAD clade</taxon>
        <taxon>Panicoideae</taxon>
        <taxon>Panicodae</taxon>
        <taxon>Paniceae</taxon>
        <taxon>Anthephorinae</taxon>
        <taxon>Digitaria</taxon>
    </lineage>
</organism>
<dbReference type="SUPFAM" id="SSF52540">
    <property type="entry name" value="P-loop containing nucleoside triphosphate hydrolases"/>
    <property type="match status" value="1"/>
</dbReference>
<dbReference type="InterPro" id="IPR050173">
    <property type="entry name" value="ABC_transporter_C-like"/>
</dbReference>
<dbReference type="GO" id="GO:0016020">
    <property type="term" value="C:membrane"/>
    <property type="evidence" value="ECO:0007669"/>
    <property type="project" value="TreeGrafter"/>
</dbReference>
<sequence>MGENWSVGQKQLLCFGRVILKRSRILFMDEATASVDSQTDAAIQRIIREEFTESCRARAARAQSVSSITLPGAHCAASNEGAVQVDFSPAMLGRQPGCGSFGLSLPLAQLIPVVGRTTVPHPFSSRKASSPRFNFQYQLDKIPLQDRAALKQNLQPLRNPPQPAPSPEQFPSPRQFQANTFMAPDGAHHTSLDSAKESKPETFSLLVFGGALLLSGFSSPTDMLATPLASSAALALAFASLHLSSAVSTQPPSILDRFHRLLIDLKIILLLIILLSLLLVHWITNEHNPPQQPNQSDPHVGIHPHDPPSHLAVPHALLEVEHGFGWATSSPEIPGSPPPAMQKRPNPRSPRQKPKKESRRNWNVTWIHRIRGSVLQKNMHSQNSRKQASPEDVPSSEPPAQTGRRGDQNSPPAPRVVVASPRFARYDTVLVNLGNLAWRWSHPPPRRRRRRSTDWGGQRFQAALLRPRLPRSGGGAGSHQSTEVTDGAASSENELLLRVGIDGGRNSGSGCFPHLSPTAQGVQATVVVLGQEAAAAVGGVTGAYDVGGWIPARAGPTPI</sequence>
<dbReference type="EMBL" id="JACEFO010002316">
    <property type="protein sequence ID" value="KAF8666095.1"/>
    <property type="molecule type" value="Genomic_DNA"/>
</dbReference>
<feature type="compositionally biased region" description="Polar residues" evidence="3">
    <location>
        <begin position="375"/>
        <end position="387"/>
    </location>
</feature>
<feature type="region of interest" description="Disordered" evidence="3">
    <location>
        <begin position="327"/>
        <end position="415"/>
    </location>
</feature>
<dbReference type="GO" id="GO:0005524">
    <property type="term" value="F:ATP binding"/>
    <property type="evidence" value="ECO:0007669"/>
    <property type="project" value="UniProtKB-KW"/>
</dbReference>